<comment type="caution">
    <text evidence="2">The sequence shown here is derived from an EMBL/GenBank/DDBJ whole genome shotgun (WGS) entry which is preliminary data.</text>
</comment>
<dbReference type="InterPro" id="IPR007421">
    <property type="entry name" value="Schlafen_AlbA_2_dom"/>
</dbReference>
<reference evidence="2 3" key="1">
    <citation type="submission" date="2018-05" db="EMBL/GenBank/DDBJ databases">
        <title>Animal gut microbial communities from fecal samples from Wisconsin, USA.</title>
        <authorList>
            <person name="Neumann A."/>
        </authorList>
    </citation>
    <scope>NUCLEOTIDE SEQUENCE [LARGE SCALE GENOMIC DNA]</scope>
    <source>
        <strain evidence="2 3">UWS4</strain>
    </source>
</reference>
<dbReference type="Gene3D" id="3.30.950.30">
    <property type="entry name" value="Schlafen, AAA domain"/>
    <property type="match status" value="1"/>
</dbReference>
<dbReference type="PANTHER" id="PTHR30595">
    <property type="entry name" value="GLPR-RELATED TRANSCRIPTIONAL REPRESSOR"/>
    <property type="match status" value="1"/>
</dbReference>
<sequence>MPESQNIEYKESWRDEYIKWICGFANAQGGKIFVGVDDKGRVIGLQNAKKLMEDIPNKVRDALGLLVDVNLLSVDSKEYIEISISPSTYPVNYKGEYHYRTGSTKQLLQGASLTQFLLNKTGTKWDALPVDGVSFRDLDKESFDIFRREAKKSGRMTAQDLSMTDEELLDSLNLVVDGKLTRAAVLLFHRKPEKWFGGAYVKIGFFGDGPDLQTKMKFTVRCSFKRIESSSSFTSSISRHASVTTA</sequence>
<dbReference type="EMBL" id="QGHD01000027">
    <property type="protein sequence ID" value="PWK93497.1"/>
    <property type="molecule type" value="Genomic_DNA"/>
</dbReference>
<organism evidence="2 3">
    <name type="scientific">Hallerella porci</name>
    <dbReference type="NCBI Taxonomy" id="1945871"/>
    <lineage>
        <taxon>Bacteria</taxon>
        <taxon>Pseudomonadati</taxon>
        <taxon>Fibrobacterota</taxon>
        <taxon>Fibrobacteria</taxon>
        <taxon>Fibrobacterales</taxon>
        <taxon>Fibrobacteraceae</taxon>
        <taxon>Hallerella</taxon>
    </lineage>
</organism>
<dbReference type="Pfam" id="PF04326">
    <property type="entry name" value="SLFN_AlbA_2"/>
    <property type="match status" value="1"/>
</dbReference>
<keyword evidence="2" id="KW-0238">DNA-binding</keyword>
<accession>A0ABX5LJB1</accession>
<dbReference type="GO" id="GO:0003677">
    <property type="term" value="F:DNA binding"/>
    <property type="evidence" value="ECO:0007669"/>
    <property type="project" value="UniProtKB-KW"/>
</dbReference>
<feature type="domain" description="Schlafen AlbA-2" evidence="1">
    <location>
        <begin position="3"/>
        <end position="107"/>
    </location>
</feature>
<protein>
    <submittedName>
        <fullName evidence="2">DNA-binding protein</fullName>
    </submittedName>
</protein>
<dbReference type="Proteomes" id="UP000245523">
    <property type="component" value="Unassembled WGS sequence"/>
</dbReference>
<evidence type="ECO:0000313" key="2">
    <source>
        <dbReference type="EMBL" id="PWK93497.1"/>
    </source>
</evidence>
<name>A0ABX5LJB1_9BACT</name>
<dbReference type="Gene3D" id="6.10.10.130">
    <property type="match status" value="1"/>
</dbReference>
<keyword evidence="3" id="KW-1185">Reference proteome</keyword>
<evidence type="ECO:0000259" key="1">
    <source>
        <dbReference type="Pfam" id="PF04326"/>
    </source>
</evidence>
<evidence type="ECO:0000313" key="3">
    <source>
        <dbReference type="Proteomes" id="UP000245523"/>
    </source>
</evidence>
<dbReference type="RefSeq" id="WP_199219630.1">
    <property type="nucleotide sequence ID" value="NZ_QGHD01000027.1"/>
</dbReference>
<dbReference type="PANTHER" id="PTHR30595:SF6">
    <property type="entry name" value="SCHLAFEN ALBA-2 DOMAIN-CONTAINING PROTEIN"/>
    <property type="match status" value="1"/>
</dbReference>
<proteinExistence type="predicted"/>
<dbReference type="InterPro" id="IPR038461">
    <property type="entry name" value="Schlafen_AlbA_2_dom_sf"/>
</dbReference>
<gene>
    <name evidence="2" type="ORF">B0H50_12712</name>
</gene>